<dbReference type="GO" id="GO:0005737">
    <property type="term" value="C:cytoplasm"/>
    <property type="evidence" value="ECO:0007669"/>
    <property type="project" value="UniProtKB-SubCell"/>
</dbReference>
<dbReference type="PANTHER" id="PTHR45779">
    <property type="entry name" value="PEPTIDYLPROLYL ISOMERASE"/>
    <property type="match status" value="1"/>
</dbReference>
<evidence type="ECO:0000256" key="3">
    <source>
        <dbReference type="ARBA" id="ARBA00022618"/>
    </source>
</evidence>
<reference evidence="10 11" key="1">
    <citation type="submission" date="2019-01" db="EMBL/GenBank/DDBJ databases">
        <title>Draft genomes of a novel of Aminipila strains.</title>
        <authorList>
            <person name="Ma S."/>
        </authorList>
    </citation>
    <scope>NUCLEOTIDE SEQUENCE [LARGE SCALE GENOMIC DNA]</scope>
    <source>
        <strain evidence="11">JN-39</strain>
    </source>
</reference>
<dbReference type="InterPro" id="IPR027304">
    <property type="entry name" value="Trigger_fact/SurA_dom_sf"/>
</dbReference>
<dbReference type="KEGG" id="amij:EQM06_07390"/>
<keyword evidence="8" id="KW-0732">Signal</keyword>
<organism evidence="10 11">
    <name type="scientific">Aminipila luticellarii</name>
    <dbReference type="NCBI Taxonomy" id="2507160"/>
    <lineage>
        <taxon>Bacteria</taxon>
        <taxon>Bacillati</taxon>
        <taxon>Bacillota</taxon>
        <taxon>Clostridia</taxon>
        <taxon>Peptostreptococcales</taxon>
        <taxon>Anaerovoracaceae</taxon>
        <taxon>Aminipila</taxon>
    </lineage>
</organism>
<dbReference type="GO" id="GO:0015031">
    <property type="term" value="P:protein transport"/>
    <property type="evidence" value="ECO:0007669"/>
    <property type="project" value="InterPro"/>
</dbReference>
<evidence type="ECO:0000256" key="6">
    <source>
        <dbReference type="ARBA" id="ARBA00023306"/>
    </source>
</evidence>
<keyword evidence="5 7" id="KW-0413">Isomerase</keyword>
<dbReference type="Proteomes" id="UP000287601">
    <property type="component" value="Chromosome"/>
</dbReference>
<dbReference type="Pfam" id="PF05698">
    <property type="entry name" value="Trigger_C"/>
    <property type="match status" value="1"/>
</dbReference>
<dbReference type="Gene3D" id="3.10.50.40">
    <property type="match status" value="1"/>
</dbReference>
<evidence type="ECO:0000256" key="7">
    <source>
        <dbReference type="PROSITE-ProRule" id="PRU00277"/>
    </source>
</evidence>
<dbReference type="InterPro" id="IPR008880">
    <property type="entry name" value="Trigger_fac_C"/>
</dbReference>
<dbReference type="InterPro" id="IPR005215">
    <property type="entry name" value="Trig_fac"/>
</dbReference>
<dbReference type="NCBIfam" id="TIGR00115">
    <property type="entry name" value="tig"/>
    <property type="match status" value="1"/>
</dbReference>
<dbReference type="EC" id="5.2.1.8" evidence="7"/>
<dbReference type="InterPro" id="IPR046357">
    <property type="entry name" value="PPIase_dom_sf"/>
</dbReference>
<dbReference type="GO" id="GO:0003755">
    <property type="term" value="F:peptidyl-prolyl cis-trans isomerase activity"/>
    <property type="evidence" value="ECO:0007669"/>
    <property type="project" value="UniProtKB-KW"/>
</dbReference>
<gene>
    <name evidence="10" type="primary">tig</name>
    <name evidence="10" type="ORF">EQM06_07390</name>
</gene>
<dbReference type="GO" id="GO:0051301">
    <property type="term" value="P:cell division"/>
    <property type="evidence" value="ECO:0007669"/>
    <property type="project" value="UniProtKB-KW"/>
</dbReference>
<dbReference type="GO" id="GO:0006457">
    <property type="term" value="P:protein folding"/>
    <property type="evidence" value="ECO:0007669"/>
    <property type="project" value="InterPro"/>
</dbReference>
<dbReference type="InterPro" id="IPR037041">
    <property type="entry name" value="Trigger_fac_C_sf"/>
</dbReference>
<protein>
    <recommendedName>
        <fullName evidence="7">peptidylprolyl isomerase</fullName>
        <ecNumber evidence="7">5.2.1.8</ecNumber>
    </recommendedName>
</protein>
<dbReference type="SUPFAM" id="SSF109998">
    <property type="entry name" value="Triger factor/SurA peptide-binding domain-like"/>
    <property type="match status" value="1"/>
</dbReference>
<evidence type="ECO:0000256" key="5">
    <source>
        <dbReference type="ARBA" id="ARBA00023235"/>
    </source>
</evidence>
<feature type="domain" description="PPIase FKBP-type" evidence="9">
    <location>
        <begin position="100"/>
        <end position="197"/>
    </location>
</feature>
<evidence type="ECO:0000259" key="9">
    <source>
        <dbReference type="PROSITE" id="PS50059"/>
    </source>
</evidence>
<dbReference type="PROSITE" id="PS50059">
    <property type="entry name" value="FKBP_PPIASE"/>
    <property type="match status" value="1"/>
</dbReference>
<evidence type="ECO:0000313" key="10">
    <source>
        <dbReference type="EMBL" id="QAT43073.1"/>
    </source>
</evidence>
<dbReference type="Pfam" id="PF00254">
    <property type="entry name" value="FKBP_C"/>
    <property type="match status" value="1"/>
</dbReference>
<name>A0A410PVV9_9FIRM</name>
<evidence type="ECO:0000256" key="8">
    <source>
        <dbReference type="SAM" id="SignalP"/>
    </source>
</evidence>
<keyword evidence="6" id="KW-0131">Cell cycle</keyword>
<accession>A0A410PVV9</accession>
<keyword evidence="3" id="KW-0132">Cell division</keyword>
<comment type="subcellular location">
    <subcellularLocation>
        <location evidence="2">Cytoplasm</location>
    </subcellularLocation>
</comment>
<dbReference type="Gene3D" id="1.10.3120.10">
    <property type="entry name" value="Trigger factor, C-terminal domain"/>
    <property type="match status" value="1"/>
</dbReference>
<dbReference type="InterPro" id="IPR044609">
    <property type="entry name" value="FKBP2/11"/>
</dbReference>
<proteinExistence type="predicted"/>
<evidence type="ECO:0000256" key="2">
    <source>
        <dbReference type="ARBA" id="ARBA00004496"/>
    </source>
</evidence>
<evidence type="ECO:0000256" key="1">
    <source>
        <dbReference type="ARBA" id="ARBA00000971"/>
    </source>
</evidence>
<feature type="signal peptide" evidence="8">
    <location>
        <begin position="1"/>
        <end position="34"/>
    </location>
</feature>
<sequence>MKKKKGMDEMIKKNNGKTKWMALLLISCLTLSLAACGDKYVMPYSDYDLSEYVKLGDYKGIEATETKVSVTDDEVQAEIQSRVKAAAKQVEKKEGTAVKGDSVKIAYSGKLNGKAFEGGSTGADGTTITLGSSGYIPGFDDGVIGMKVGEMKTLNLQFPQDYGKEELNGKNVDFDVTLSAIMVTETPKYDVDFVKAHSKETTIAGYEKSVKKELYAKKKSAAEEEMRNQIWGKIMDNAKILKYPEKEIAACKETNKQYYESYAKQYGMELKDFVKQYAGMDEKAYQEYLQKYAEAIVSQEMVMYSIAKAENITISDEEYKQKMEDFKKDQGVTDEKAFKQQYGKSFEEYVGKDNLMKSFLLEEVIQFAVDHAKIVPAADTAEKKA</sequence>
<keyword evidence="4 7" id="KW-0697">Rotamase</keyword>
<dbReference type="SUPFAM" id="SSF54534">
    <property type="entry name" value="FKBP-like"/>
    <property type="match status" value="1"/>
</dbReference>
<dbReference type="OrthoDB" id="9767721at2"/>
<dbReference type="AlphaFoldDB" id="A0A410PVV9"/>
<evidence type="ECO:0000256" key="4">
    <source>
        <dbReference type="ARBA" id="ARBA00023110"/>
    </source>
</evidence>
<dbReference type="PANTHER" id="PTHR45779:SF7">
    <property type="entry name" value="PEPTIDYLPROLYL ISOMERASE"/>
    <property type="match status" value="1"/>
</dbReference>
<keyword evidence="11" id="KW-1185">Reference proteome</keyword>
<feature type="chain" id="PRO_5038796940" description="peptidylprolyl isomerase" evidence="8">
    <location>
        <begin position="35"/>
        <end position="385"/>
    </location>
</feature>
<evidence type="ECO:0000313" key="11">
    <source>
        <dbReference type="Proteomes" id="UP000287601"/>
    </source>
</evidence>
<dbReference type="EMBL" id="CP035281">
    <property type="protein sequence ID" value="QAT43073.1"/>
    <property type="molecule type" value="Genomic_DNA"/>
</dbReference>
<dbReference type="InterPro" id="IPR001179">
    <property type="entry name" value="PPIase_FKBP_dom"/>
</dbReference>
<comment type="catalytic activity">
    <reaction evidence="1 7">
        <text>[protein]-peptidylproline (omega=180) = [protein]-peptidylproline (omega=0)</text>
        <dbReference type="Rhea" id="RHEA:16237"/>
        <dbReference type="Rhea" id="RHEA-COMP:10747"/>
        <dbReference type="Rhea" id="RHEA-COMP:10748"/>
        <dbReference type="ChEBI" id="CHEBI:83833"/>
        <dbReference type="ChEBI" id="CHEBI:83834"/>
        <dbReference type="EC" id="5.2.1.8"/>
    </reaction>
</comment>